<organism evidence="2">
    <name type="scientific">Arundo donax</name>
    <name type="common">Giant reed</name>
    <name type="synonym">Donax arundinaceus</name>
    <dbReference type="NCBI Taxonomy" id="35708"/>
    <lineage>
        <taxon>Eukaryota</taxon>
        <taxon>Viridiplantae</taxon>
        <taxon>Streptophyta</taxon>
        <taxon>Embryophyta</taxon>
        <taxon>Tracheophyta</taxon>
        <taxon>Spermatophyta</taxon>
        <taxon>Magnoliopsida</taxon>
        <taxon>Liliopsida</taxon>
        <taxon>Poales</taxon>
        <taxon>Poaceae</taxon>
        <taxon>PACMAD clade</taxon>
        <taxon>Arundinoideae</taxon>
        <taxon>Arundineae</taxon>
        <taxon>Arundo</taxon>
    </lineage>
</organism>
<reference evidence="2" key="2">
    <citation type="journal article" date="2015" name="Data Brief">
        <title>Shoot transcriptome of the giant reed, Arundo donax.</title>
        <authorList>
            <person name="Barrero R.A."/>
            <person name="Guerrero F.D."/>
            <person name="Moolhuijzen P."/>
            <person name="Goolsby J.A."/>
            <person name="Tidwell J."/>
            <person name="Bellgard S.E."/>
            <person name="Bellgard M.I."/>
        </authorList>
    </citation>
    <scope>NUCLEOTIDE SEQUENCE</scope>
    <source>
        <tissue evidence="2">Shoot tissue taken approximately 20 cm above the soil surface</tissue>
    </source>
</reference>
<feature type="transmembrane region" description="Helical" evidence="1">
    <location>
        <begin position="44"/>
        <end position="66"/>
    </location>
</feature>
<protein>
    <submittedName>
        <fullName evidence="2">Uncharacterized protein</fullName>
    </submittedName>
</protein>
<keyword evidence="1" id="KW-0812">Transmembrane</keyword>
<keyword evidence="1" id="KW-1133">Transmembrane helix</keyword>
<evidence type="ECO:0000256" key="1">
    <source>
        <dbReference type="SAM" id="Phobius"/>
    </source>
</evidence>
<dbReference type="EMBL" id="GBRH01162597">
    <property type="protein sequence ID" value="JAE35299.1"/>
    <property type="molecule type" value="Transcribed_RNA"/>
</dbReference>
<evidence type="ECO:0000313" key="2">
    <source>
        <dbReference type="EMBL" id="JAE35299.1"/>
    </source>
</evidence>
<sequence>MRFSPQDTRARREDCYTPSFTLFENFPHAQTIINSEILWNDAMLYFSCVRFFLGFLNIFCIINLGVKLSFSLALVQLSKSHILSIHQEKIIVAMCLAQNHTISVSCRQFSHRK</sequence>
<accession>A0A0A9HHJ9</accession>
<keyword evidence="1" id="KW-0472">Membrane</keyword>
<reference evidence="2" key="1">
    <citation type="submission" date="2014-09" db="EMBL/GenBank/DDBJ databases">
        <authorList>
            <person name="Magalhaes I.L.F."/>
            <person name="Oliveira U."/>
            <person name="Santos F.R."/>
            <person name="Vidigal T.H.D.A."/>
            <person name="Brescovit A.D."/>
            <person name="Santos A.J."/>
        </authorList>
    </citation>
    <scope>NUCLEOTIDE SEQUENCE</scope>
    <source>
        <tissue evidence="2">Shoot tissue taken approximately 20 cm above the soil surface</tissue>
    </source>
</reference>
<proteinExistence type="predicted"/>
<dbReference type="AlphaFoldDB" id="A0A0A9HHJ9"/>
<name>A0A0A9HHJ9_ARUDO</name>